<keyword evidence="5" id="KW-1185">Reference proteome</keyword>
<sequence length="341" mass="37902">MDFVHFLSSHMLDPSLGGKRLYKNVVAQAVHAEALGYRGVGIPEHHLINILLIPAPLQMAVKVAAHTRRIKLVTSVCQLPIRDMRIFAGEVVQAQALCDGRLMLGVGKGAFGFETQRFDVPIEQTKPQFEEDLKLLEALLTQEEVSWNSERYSFEPLTIMPRPEDPIPLMVAVMNPAGIEAAAKSGYHVQTTPLGGSHQQLIDQVTAFTRGKAAAGRPLDTRLSLQRGMFLVENDAQKRLIAEKAWTYYQSFDNVFGGAGIVDRGIIRPLPRAQSVEELASNLLLCGKDEMIERIEVYSELGIDEVLTTSNFGQDEQMTLDMMSRFAEEVMPHFAQQKKAA</sequence>
<dbReference type="InterPro" id="IPR036661">
    <property type="entry name" value="Luciferase-like_sf"/>
</dbReference>
<dbReference type="SUPFAM" id="SSF51679">
    <property type="entry name" value="Bacterial luciferase-like"/>
    <property type="match status" value="1"/>
</dbReference>
<dbReference type="AlphaFoldDB" id="A0A2W2BGS1"/>
<proteinExistence type="predicted"/>
<name>A0A2W2BGS1_9HYPH</name>
<dbReference type="InterPro" id="IPR011251">
    <property type="entry name" value="Luciferase-like_dom"/>
</dbReference>
<evidence type="ECO:0000259" key="3">
    <source>
        <dbReference type="Pfam" id="PF00296"/>
    </source>
</evidence>
<gene>
    <name evidence="4" type="ORF">DK847_19900</name>
</gene>
<accession>A0A2W2BGS1</accession>
<dbReference type="PANTHER" id="PTHR30137">
    <property type="entry name" value="LUCIFERASE-LIKE MONOOXYGENASE"/>
    <property type="match status" value="1"/>
</dbReference>
<dbReference type="Pfam" id="PF00296">
    <property type="entry name" value="Bac_luciferase"/>
    <property type="match status" value="1"/>
</dbReference>
<evidence type="ECO:0000256" key="1">
    <source>
        <dbReference type="ARBA" id="ARBA00023002"/>
    </source>
</evidence>
<organism evidence="4 5">
    <name type="scientific">Aestuariivirga litoralis</name>
    <dbReference type="NCBI Taxonomy" id="2650924"/>
    <lineage>
        <taxon>Bacteria</taxon>
        <taxon>Pseudomonadati</taxon>
        <taxon>Pseudomonadota</taxon>
        <taxon>Alphaproteobacteria</taxon>
        <taxon>Hyphomicrobiales</taxon>
        <taxon>Aestuariivirgaceae</taxon>
        <taxon>Aestuariivirga</taxon>
    </lineage>
</organism>
<dbReference type="RefSeq" id="WP_111200298.1">
    <property type="nucleotide sequence ID" value="NZ_QKVK01000016.1"/>
</dbReference>
<dbReference type="Proteomes" id="UP000248795">
    <property type="component" value="Unassembled WGS sequence"/>
</dbReference>
<comment type="caution">
    <text evidence="4">The sequence shown here is derived from an EMBL/GenBank/DDBJ whole genome shotgun (WGS) entry which is preliminary data.</text>
</comment>
<dbReference type="PANTHER" id="PTHR30137:SF8">
    <property type="entry name" value="BLR5498 PROTEIN"/>
    <property type="match status" value="1"/>
</dbReference>
<evidence type="ECO:0000313" key="5">
    <source>
        <dbReference type="Proteomes" id="UP000248795"/>
    </source>
</evidence>
<dbReference type="InterPro" id="IPR050766">
    <property type="entry name" value="Bact_Lucif_Oxidored"/>
</dbReference>
<dbReference type="GO" id="GO:0005829">
    <property type="term" value="C:cytosol"/>
    <property type="evidence" value="ECO:0007669"/>
    <property type="project" value="TreeGrafter"/>
</dbReference>
<reference evidence="5" key="1">
    <citation type="submission" date="2018-06" db="EMBL/GenBank/DDBJ databases">
        <title>Aestuariibacter litoralis strain KCTC 52945T.</title>
        <authorList>
            <person name="Li X."/>
            <person name="Salam N."/>
            <person name="Li J.-L."/>
            <person name="Chen Y.-M."/>
            <person name="Yang Z.-W."/>
            <person name="Zhang L.-Y."/>
            <person name="Han M.-X."/>
            <person name="Xiao M."/>
            <person name="Li W.-J."/>
        </authorList>
    </citation>
    <scope>NUCLEOTIDE SEQUENCE [LARGE SCALE GENOMIC DNA]</scope>
    <source>
        <strain evidence="5">KCTC 52945</strain>
    </source>
</reference>
<evidence type="ECO:0000313" key="4">
    <source>
        <dbReference type="EMBL" id="PZF75117.1"/>
    </source>
</evidence>
<dbReference type="GO" id="GO:0016705">
    <property type="term" value="F:oxidoreductase activity, acting on paired donors, with incorporation or reduction of molecular oxygen"/>
    <property type="evidence" value="ECO:0007669"/>
    <property type="project" value="InterPro"/>
</dbReference>
<feature type="domain" description="Luciferase-like" evidence="3">
    <location>
        <begin position="1"/>
        <end position="304"/>
    </location>
</feature>
<dbReference type="GO" id="GO:0004497">
    <property type="term" value="F:monooxygenase activity"/>
    <property type="evidence" value="ECO:0007669"/>
    <property type="project" value="UniProtKB-KW"/>
</dbReference>
<dbReference type="EMBL" id="QKVK01000016">
    <property type="protein sequence ID" value="PZF75117.1"/>
    <property type="molecule type" value="Genomic_DNA"/>
</dbReference>
<keyword evidence="1" id="KW-0560">Oxidoreductase</keyword>
<dbReference type="Gene3D" id="3.20.20.30">
    <property type="entry name" value="Luciferase-like domain"/>
    <property type="match status" value="1"/>
</dbReference>
<keyword evidence="2" id="KW-0503">Monooxygenase</keyword>
<protein>
    <submittedName>
        <fullName evidence="4">LLM class flavin-dependent oxidoreductase</fullName>
    </submittedName>
</protein>
<evidence type="ECO:0000256" key="2">
    <source>
        <dbReference type="ARBA" id="ARBA00023033"/>
    </source>
</evidence>